<comment type="caution">
    <text evidence="2">The sequence shown here is derived from an EMBL/GenBank/DDBJ whole genome shotgun (WGS) entry which is preliminary data.</text>
</comment>
<dbReference type="Proteomes" id="UP000799441">
    <property type="component" value="Unassembled WGS sequence"/>
</dbReference>
<evidence type="ECO:0000313" key="2">
    <source>
        <dbReference type="EMBL" id="KAF2721651.1"/>
    </source>
</evidence>
<protein>
    <submittedName>
        <fullName evidence="2">Uncharacterized protein</fullName>
    </submittedName>
</protein>
<evidence type="ECO:0000313" key="3">
    <source>
        <dbReference type="Proteomes" id="UP000799441"/>
    </source>
</evidence>
<organism evidence="2 3">
    <name type="scientific">Polychaeton citri CBS 116435</name>
    <dbReference type="NCBI Taxonomy" id="1314669"/>
    <lineage>
        <taxon>Eukaryota</taxon>
        <taxon>Fungi</taxon>
        <taxon>Dikarya</taxon>
        <taxon>Ascomycota</taxon>
        <taxon>Pezizomycotina</taxon>
        <taxon>Dothideomycetes</taxon>
        <taxon>Dothideomycetidae</taxon>
        <taxon>Capnodiales</taxon>
        <taxon>Capnodiaceae</taxon>
        <taxon>Polychaeton</taxon>
    </lineage>
</organism>
<accession>A0A9P4UQL6</accession>
<gene>
    <name evidence="2" type="ORF">K431DRAFT_65566</name>
</gene>
<name>A0A9P4UQL6_9PEZI</name>
<reference evidence="2" key="1">
    <citation type="journal article" date="2020" name="Stud. Mycol.">
        <title>101 Dothideomycetes genomes: a test case for predicting lifestyles and emergence of pathogens.</title>
        <authorList>
            <person name="Haridas S."/>
            <person name="Albert R."/>
            <person name="Binder M."/>
            <person name="Bloem J."/>
            <person name="Labutti K."/>
            <person name="Salamov A."/>
            <person name="Andreopoulos B."/>
            <person name="Baker S."/>
            <person name="Barry K."/>
            <person name="Bills G."/>
            <person name="Bluhm B."/>
            <person name="Cannon C."/>
            <person name="Castanera R."/>
            <person name="Culley D."/>
            <person name="Daum C."/>
            <person name="Ezra D."/>
            <person name="Gonzalez J."/>
            <person name="Henrissat B."/>
            <person name="Kuo A."/>
            <person name="Liang C."/>
            <person name="Lipzen A."/>
            <person name="Lutzoni F."/>
            <person name="Magnuson J."/>
            <person name="Mondo S."/>
            <person name="Nolan M."/>
            <person name="Ohm R."/>
            <person name="Pangilinan J."/>
            <person name="Park H.-J."/>
            <person name="Ramirez L."/>
            <person name="Alfaro M."/>
            <person name="Sun H."/>
            <person name="Tritt A."/>
            <person name="Yoshinaga Y."/>
            <person name="Zwiers L.-H."/>
            <person name="Turgeon B."/>
            <person name="Goodwin S."/>
            <person name="Spatafora J."/>
            <person name="Crous P."/>
            <person name="Grigoriev I."/>
        </authorList>
    </citation>
    <scope>NUCLEOTIDE SEQUENCE</scope>
    <source>
        <strain evidence="2">CBS 116435</strain>
    </source>
</reference>
<feature type="region of interest" description="Disordered" evidence="1">
    <location>
        <begin position="95"/>
        <end position="118"/>
    </location>
</feature>
<sequence length="118" mass="12455">MARVGRGCVCARVCAIIAHEQAVRTSIISIIIIITIITTAATTTTAAATIPTLPQSSILPASVRANKHTHTHAHMHTRTHAHSLPPPILPITYQPASHKSESERISTFHGGTKGSGKA</sequence>
<keyword evidence="3" id="KW-1185">Reference proteome</keyword>
<evidence type="ECO:0000256" key="1">
    <source>
        <dbReference type="SAM" id="MobiDB-lite"/>
    </source>
</evidence>
<dbReference type="AlphaFoldDB" id="A0A9P4UQL6"/>
<proteinExistence type="predicted"/>
<dbReference type="EMBL" id="MU003788">
    <property type="protein sequence ID" value="KAF2721651.1"/>
    <property type="molecule type" value="Genomic_DNA"/>
</dbReference>